<dbReference type="EMBL" id="KX306884">
    <property type="protein sequence ID" value="APP89455.1"/>
    <property type="molecule type" value="Genomic_DNA"/>
</dbReference>
<organism evidence="4">
    <name type="scientific">Nitella hyalina</name>
    <name type="common">Many-branched stonewort</name>
    <dbReference type="NCBI Taxonomy" id="181804"/>
    <lineage>
        <taxon>Eukaryota</taxon>
        <taxon>Viridiplantae</taxon>
        <taxon>Streptophyta</taxon>
        <taxon>Charophyceae</taxon>
        <taxon>Charales</taxon>
        <taxon>Characeae</taxon>
        <taxon>Nitella</taxon>
    </lineage>
</organism>
<dbReference type="PIRSF" id="PIRSF002191">
    <property type="entry name" value="Ribosomal_L19"/>
    <property type="match status" value="1"/>
</dbReference>
<gene>
    <name evidence="4" type="primary">rpl19</name>
</gene>
<keyword evidence="2 4" id="KW-0689">Ribosomal protein</keyword>
<proteinExistence type="inferred from homology"/>
<keyword evidence="4" id="KW-0150">Chloroplast</keyword>
<protein>
    <submittedName>
        <fullName evidence="4">Ribosomal protein L19</fullName>
    </submittedName>
</protein>
<evidence type="ECO:0000256" key="3">
    <source>
        <dbReference type="ARBA" id="ARBA00023274"/>
    </source>
</evidence>
<dbReference type="InterPro" id="IPR008991">
    <property type="entry name" value="Translation_prot_SH3-like_sf"/>
</dbReference>
<dbReference type="Gene3D" id="2.30.30.790">
    <property type="match status" value="1"/>
</dbReference>
<evidence type="ECO:0000256" key="1">
    <source>
        <dbReference type="ARBA" id="ARBA00005781"/>
    </source>
</evidence>
<dbReference type="InterPro" id="IPR001857">
    <property type="entry name" value="Ribosomal_bL19"/>
</dbReference>
<dbReference type="AlphaFoldDB" id="A0A2H4G3C2"/>
<dbReference type="GO" id="GO:0006412">
    <property type="term" value="P:translation"/>
    <property type="evidence" value="ECO:0007669"/>
    <property type="project" value="InterPro"/>
</dbReference>
<dbReference type="GO" id="GO:0003735">
    <property type="term" value="F:structural constituent of ribosome"/>
    <property type="evidence" value="ECO:0007669"/>
    <property type="project" value="InterPro"/>
</dbReference>
<dbReference type="PANTHER" id="PTHR15680">
    <property type="entry name" value="RIBOSOMAL PROTEIN L19"/>
    <property type="match status" value="1"/>
</dbReference>
<comment type="similarity">
    <text evidence="1">Belongs to the bacterial ribosomal protein bL19 family.</text>
</comment>
<evidence type="ECO:0000313" key="4">
    <source>
        <dbReference type="EMBL" id="APP89455.1"/>
    </source>
</evidence>
<dbReference type="GO" id="GO:0005762">
    <property type="term" value="C:mitochondrial large ribosomal subunit"/>
    <property type="evidence" value="ECO:0007669"/>
    <property type="project" value="TreeGrafter"/>
</dbReference>
<reference evidence="4" key="1">
    <citation type="submission" date="2016-05" db="EMBL/GenBank/DDBJ databases">
        <authorList>
            <person name="Lavstsen T."/>
            <person name="Jespersen J.S."/>
        </authorList>
    </citation>
    <scope>NUCLEOTIDE SEQUENCE</scope>
</reference>
<geneLocation type="chloroplast" evidence="4"/>
<dbReference type="PRINTS" id="PR00061">
    <property type="entry name" value="RIBOSOMALL19"/>
</dbReference>
<dbReference type="InterPro" id="IPR018257">
    <property type="entry name" value="Ribosomal_bL19_CS"/>
</dbReference>
<dbReference type="NCBIfam" id="TIGR01024">
    <property type="entry name" value="rplS_bact"/>
    <property type="match status" value="1"/>
</dbReference>
<dbReference type="PROSITE" id="PS01015">
    <property type="entry name" value="RIBOSOMAL_L19"/>
    <property type="match status" value="1"/>
</dbReference>
<keyword evidence="3" id="KW-0687">Ribonucleoprotein</keyword>
<name>A0A2H4G3C2_NITHY</name>
<dbReference type="SUPFAM" id="SSF50104">
    <property type="entry name" value="Translation proteins SH3-like domain"/>
    <property type="match status" value="1"/>
</dbReference>
<accession>A0A2H4G3C2</accession>
<dbReference type="InterPro" id="IPR038657">
    <property type="entry name" value="Ribosomal_bL19_sf"/>
</dbReference>
<dbReference type="Pfam" id="PF01245">
    <property type="entry name" value="Ribosomal_L19"/>
    <property type="match status" value="1"/>
</dbReference>
<evidence type="ECO:0000256" key="2">
    <source>
        <dbReference type="ARBA" id="ARBA00022980"/>
    </source>
</evidence>
<dbReference type="PANTHER" id="PTHR15680:SF9">
    <property type="entry name" value="LARGE RIBOSOMAL SUBUNIT PROTEIN BL19M"/>
    <property type="match status" value="1"/>
</dbReference>
<sequence length="131" mass="14936">MNKIQLASKSLQHLMTCWDSQQVTVGLPIIRIGDILKVNLLIQEGSKSRFQVLEATVIAQTNSGANKIINLRKIVHGIAVERLIPIHSTIVAGVQVIRHSKIRRAKLYYLRFSFGKKKQITTSFYKRKRIN</sequence>
<keyword evidence="4" id="KW-0934">Plastid</keyword>